<reference evidence="3" key="1">
    <citation type="submission" date="2020-09" db="EMBL/GenBank/DDBJ databases">
        <title>A novel bacterium of genus Hazenella, isolated from South China Sea.</title>
        <authorList>
            <person name="Huang H."/>
            <person name="Mo K."/>
            <person name="Hu Y."/>
        </authorList>
    </citation>
    <scope>NUCLEOTIDE SEQUENCE</scope>
    <source>
        <strain evidence="3">IB182357</strain>
    </source>
</reference>
<protein>
    <recommendedName>
        <fullName evidence="2">Phage-like element PBSX protein XkdF domain-containing protein</fullName>
    </recommendedName>
</protein>
<dbReference type="RefSeq" id="WP_191142752.1">
    <property type="nucleotide sequence ID" value="NZ_JACXAH010000037.1"/>
</dbReference>
<proteinExistence type="predicted"/>
<evidence type="ECO:0000256" key="1">
    <source>
        <dbReference type="SAM" id="MobiDB-lite"/>
    </source>
</evidence>
<feature type="region of interest" description="Disordered" evidence="1">
    <location>
        <begin position="280"/>
        <end position="321"/>
    </location>
</feature>
<dbReference type="Pfam" id="PF14550">
    <property type="entry name" value="Peptidase_S78_2"/>
    <property type="match status" value="1"/>
</dbReference>
<comment type="caution">
    <text evidence="3">The sequence shown here is derived from an EMBL/GenBank/DDBJ whole genome shotgun (WGS) entry which is preliminary data.</text>
</comment>
<feature type="compositionally biased region" description="Basic and acidic residues" evidence="1">
    <location>
        <begin position="304"/>
        <end position="321"/>
    </location>
</feature>
<feature type="compositionally biased region" description="Polar residues" evidence="1">
    <location>
        <begin position="287"/>
        <end position="303"/>
    </location>
</feature>
<keyword evidence="4" id="KW-1185">Reference proteome</keyword>
<dbReference type="AlphaFoldDB" id="A0A926RUB3"/>
<feature type="compositionally biased region" description="Basic and acidic residues" evidence="1">
    <location>
        <begin position="228"/>
        <end position="240"/>
    </location>
</feature>
<feature type="domain" description="Phage-like element PBSX protein XkdF" evidence="2">
    <location>
        <begin position="7"/>
        <end position="117"/>
    </location>
</feature>
<sequence>MPELTAPLVMKSYEKRIVYGPVMVPGEADHDGDVVSADKIEAVAHDFADKYANIDLQHTLNNVGSMVESYITPVDLTYGDMVVPKGSWMMGVRVTDDESWSSVKEGKLTGFSIMGIKSAVMKSKKDDEINAALKRTTLADLGEDWIVNAVSLVDEPCVSKAKFVVIKSKTDEVEEKPDSNGGFFAKFIQSFKHADPPGKKGDDMTKEDIQTMIDTAVKTAFQEVAKEFNKEEESTDHIPEQETNDPPAAQEQESDQVTLTKHEYNTLTQKIEELEEVAQKARHSGLFFNSQKLKGQDGDNTPEASEKEKHKRDAFGRRINS</sequence>
<dbReference type="InterPro" id="IPR027924">
    <property type="entry name" value="XkdF"/>
</dbReference>
<evidence type="ECO:0000313" key="3">
    <source>
        <dbReference type="EMBL" id="MBD1373755.1"/>
    </source>
</evidence>
<dbReference type="Proteomes" id="UP000661691">
    <property type="component" value="Unassembled WGS sequence"/>
</dbReference>
<organism evidence="3 4">
    <name type="scientific">Polycladospora coralii</name>
    <dbReference type="NCBI Taxonomy" id="2771432"/>
    <lineage>
        <taxon>Bacteria</taxon>
        <taxon>Bacillati</taxon>
        <taxon>Bacillota</taxon>
        <taxon>Bacilli</taxon>
        <taxon>Bacillales</taxon>
        <taxon>Thermoactinomycetaceae</taxon>
        <taxon>Polycladospora</taxon>
    </lineage>
</organism>
<accession>A0A926RUB3</accession>
<evidence type="ECO:0000313" key="4">
    <source>
        <dbReference type="Proteomes" id="UP000661691"/>
    </source>
</evidence>
<name>A0A926RUB3_9BACL</name>
<gene>
    <name evidence="3" type="ORF">IC620_15525</name>
</gene>
<dbReference type="EMBL" id="JACXAH010000037">
    <property type="protein sequence ID" value="MBD1373755.1"/>
    <property type="molecule type" value="Genomic_DNA"/>
</dbReference>
<evidence type="ECO:0000259" key="2">
    <source>
        <dbReference type="Pfam" id="PF14550"/>
    </source>
</evidence>
<feature type="region of interest" description="Disordered" evidence="1">
    <location>
        <begin position="228"/>
        <end position="256"/>
    </location>
</feature>